<dbReference type="Pfam" id="PF25888">
    <property type="entry name" value="WHD_DnaB"/>
    <property type="match status" value="1"/>
</dbReference>
<dbReference type="EMBL" id="JBHUDE010000039">
    <property type="protein sequence ID" value="MFD1607528.1"/>
    <property type="molecule type" value="Genomic_DNA"/>
</dbReference>
<dbReference type="InterPro" id="IPR006343">
    <property type="entry name" value="DnaB/C_C"/>
</dbReference>
<comment type="similarity">
    <text evidence="1">Belongs to the DnaB/DnaD family.</text>
</comment>
<feature type="domain" description="DnaB/C C-terminal" evidence="2">
    <location>
        <begin position="308"/>
        <end position="373"/>
    </location>
</feature>
<comment type="caution">
    <text evidence="4">The sequence shown here is derived from an EMBL/GenBank/DDBJ whole genome shotgun (WGS) entry which is preliminary data.</text>
</comment>
<name>A0ABW4HPK3_9BACI</name>
<evidence type="ECO:0000313" key="5">
    <source>
        <dbReference type="Proteomes" id="UP001597221"/>
    </source>
</evidence>
<organism evidence="4 5">
    <name type="scientific">Oceanobacillus luteolus</name>
    <dbReference type="NCBI Taxonomy" id="1274358"/>
    <lineage>
        <taxon>Bacteria</taxon>
        <taxon>Bacillati</taxon>
        <taxon>Bacillota</taxon>
        <taxon>Bacilli</taxon>
        <taxon>Bacillales</taxon>
        <taxon>Bacillaceae</taxon>
        <taxon>Oceanobacillus</taxon>
    </lineage>
</organism>
<evidence type="ECO:0000259" key="2">
    <source>
        <dbReference type="Pfam" id="PF07261"/>
    </source>
</evidence>
<proteinExistence type="inferred from homology"/>
<protein>
    <submittedName>
        <fullName evidence="4">Replication initiation and membrane attachment family protein</fullName>
    </submittedName>
</protein>
<evidence type="ECO:0000313" key="4">
    <source>
        <dbReference type="EMBL" id="MFD1607528.1"/>
    </source>
</evidence>
<evidence type="ECO:0000259" key="3">
    <source>
        <dbReference type="Pfam" id="PF25888"/>
    </source>
</evidence>
<dbReference type="Proteomes" id="UP001597221">
    <property type="component" value="Unassembled WGS sequence"/>
</dbReference>
<dbReference type="Pfam" id="PF07261">
    <property type="entry name" value="DnaB_2"/>
    <property type="match status" value="1"/>
</dbReference>
<sequence>MRIGQLLPVDGYFVRLQEALPENFLQSLTHLYQPLIGPEALMLYQTLINEVPLQEESTPQTHHTLMNYLMLPLDQIYEARRKLEAIGLLRTYKKQDDGMTIYTYDLQSPYDPNSFFEDAMFSSLLYHYIGSQKFDRLKDFFTVEVQPEVGENITADFQEVFQTTETASLVQVAAGEEVMVEEDGTVDFEWLEHMLKQRMIPVHRILTKDNRKLITQMLVLYDLESFEIDKAIIWSLTEENHLDREEFKQACHDIYRAKNDNKPIRLIPKTETSINQQTDKKPLTREELLIQELETISPKQLLEDLSSGNFASEQDMKLISDVMTTQGLPAPVMNVLIHYVLLQTNMKLSRAYIEKIASHWSRAKLKTAKEAMNFAKQERANYEKAKARRKGGYQKVASKDIIPDWYKAGKHKEKPKESQSIDMNEEQRKVAQLLKQFSEGN</sequence>
<dbReference type="InterPro" id="IPR058660">
    <property type="entry name" value="WHD_DnaB"/>
</dbReference>
<gene>
    <name evidence="4" type="ORF">ACFSBH_07685</name>
</gene>
<feature type="domain" description="Replicative helicase loading/DNA remodeling protein DnaB N-terminal winged helix" evidence="3">
    <location>
        <begin position="25"/>
        <end position="222"/>
    </location>
</feature>
<keyword evidence="5" id="KW-1185">Reference proteome</keyword>
<accession>A0ABW4HPK3</accession>
<reference evidence="5" key="1">
    <citation type="journal article" date="2019" name="Int. J. Syst. Evol. Microbiol.">
        <title>The Global Catalogue of Microorganisms (GCM) 10K type strain sequencing project: providing services to taxonomists for standard genome sequencing and annotation.</title>
        <authorList>
            <consortium name="The Broad Institute Genomics Platform"/>
            <consortium name="The Broad Institute Genome Sequencing Center for Infectious Disease"/>
            <person name="Wu L."/>
            <person name="Ma J."/>
        </authorList>
    </citation>
    <scope>NUCLEOTIDE SEQUENCE [LARGE SCALE GENOMIC DNA]</scope>
    <source>
        <strain evidence="5">CGMCC 1.12376</strain>
    </source>
</reference>
<dbReference type="RefSeq" id="WP_285853769.1">
    <property type="nucleotide sequence ID" value="NZ_JBHUDE010000039.1"/>
</dbReference>
<evidence type="ECO:0000256" key="1">
    <source>
        <dbReference type="ARBA" id="ARBA00093462"/>
    </source>
</evidence>